<sequence length="114" mass="12526">MINLPLVEISEAQRAEAARSAEEAQLADTTRRVDATQLAATLEEWNRINPPHPRGCNAVWNVLFEGEFEQEEVGFGAIVPPPLLSNAKFNVTSTMMQLLSMKGVFNGLCAEDPN</sequence>
<comment type="caution">
    <text evidence="1">The sequence shown here is derived from an EMBL/GenBank/DDBJ whole genome shotgun (WGS) entry which is preliminary data.</text>
</comment>
<organism evidence="1 2">
    <name type="scientific">Datura stramonium</name>
    <name type="common">Jimsonweed</name>
    <name type="synonym">Common thornapple</name>
    <dbReference type="NCBI Taxonomy" id="4076"/>
    <lineage>
        <taxon>Eukaryota</taxon>
        <taxon>Viridiplantae</taxon>
        <taxon>Streptophyta</taxon>
        <taxon>Embryophyta</taxon>
        <taxon>Tracheophyta</taxon>
        <taxon>Spermatophyta</taxon>
        <taxon>Magnoliopsida</taxon>
        <taxon>eudicotyledons</taxon>
        <taxon>Gunneridae</taxon>
        <taxon>Pentapetalae</taxon>
        <taxon>asterids</taxon>
        <taxon>lamiids</taxon>
        <taxon>Solanales</taxon>
        <taxon>Solanaceae</taxon>
        <taxon>Solanoideae</taxon>
        <taxon>Datureae</taxon>
        <taxon>Datura</taxon>
    </lineage>
</organism>
<evidence type="ECO:0000313" key="2">
    <source>
        <dbReference type="Proteomes" id="UP000823775"/>
    </source>
</evidence>
<dbReference type="Proteomes" id="UP000823775">
    <property type="component" value="Unassembled WGS sequence"/>
</dbReference>
<evidence type="ECO:0000313" key="1">
    <source>
        <dbReference type="EMBL" id="MCE3049236.1"/>
    </source>
</evidence>
<dbReference type="EMBL" id="JACEIK010006771">
    <property type="protein sequence ID" value="MCE3049236.1"/>
    <property type="molecule type" value="Genomic_DNA"/>
</dbReference>
<reference evidence="1 2" key="1">
    <citation type="journal article" date="2021" name="BMC Genomics">
        <title>Datura genome reveals duplications of psychoactive alkaloid biosynthetic genes and high mutation rate following tissue culture.</title>
        <authorList>
            <person name="Rajewski A."/>
            <person name="Carter-House D."/>
            <person name="Stajich J."/>
            <person name="Litt A."/>
        </authorList>
    </citation>
    <scope>NUCLEOTIDE SEQUENCE [LARGE SCALE GENOMIC DNA]</scope>
    <source>
        <strain evidence="1">AR-01</strain>
    </source>
</reference>
<proteinExistence type="predicted"/>
<name>A0ABS8WEK4_DATST</name>
<gene>
    <name evidence="1" type="ORF">HAX54_044446</name>
</gene>
<accession>A0ABS8WEK4</accession>
<keyword evidence="2" id="KW-1185">Reference proteome</keyword>
<protein>
    <submittedName>
        <fullName evidence="1">Uncharacterized protein</fullName>
    </submittedName>
</protein>